<dbReference type="PROSITE" id="PS50943">
    <property type="entry name" value="HTH_CROC1"/>
    <property type="match status" value="1"/>
</dbReference>
<gene>
    <name evidence="4" type="ORF">F0U60_47295</name>
</gene>
<evidence type="ECO:0000256" key="1">
    <source>
        <dbReference type="ARBA" id="ARBA00007227"/>
    </source>
</evidence>
<evidence type="ECO:0000313" key="5">
    <source>
        <dbReference type="Proteomes" id="UP001611383"/>
    </source>
</evidence>
<dbReference type="EMBL" id="CP043494">
    <property type="protein sequence ID" value="WNG50897.1"/>
    <property type="molecule type" value="Genomic_DNA"/>
</dbReference>
<name>A0ABY9X680_9BACT</name>
<dbReference type="PANTHER" id="PTHR43236">
    <property type="entry name" value="ANTITOXIN HIGA1"/>
    <property type="match status" value="1"/>
</dbReference>
<sequence>MATDLAARLRCMYYEGRGRGPGPFWVPAASNSTTSRCISGTGRVGCMPIDLTELGRKLRNIRQEILQMSVEEVSEHTSIPPSDLMKMENGLLEPTGDQILILSDIYNEPFQYFITHQKSATLERATDLYRMHGDQFSPSDRKQIQEFLLLCRLEHELEAMMGGRPRTRNYVPTPDKKYRKGHGQENAEKLRRDFGLGTSPIANAFHLARELGCHIFRRKLGNSKISGVFMRHPEIGQCILVNYDEDIYRQKFSALHELGHALFDTDYKVNLTFKEDLVSGLKSRGADDKYYREVRANTFAGRLLIPPSAISDISLGSSPEEKADTILKVCLHYKVNYDVGLISFKDAGRIDDAEFQALRQKRKVAMASKVDPEIEGEPGLVKQRRYYILERGLSPDYVKTCFEAYHRKLISIGKLADTLRVSIPQIPPIAAAYGEQIWSET</sequence>
<evidence type="ECO:0000313" key="4">
    <source>
        <dbReference type="EMBL" id="WNG50897.1"/>
    </source>
</evidence>
<comment type="similarity">
    <text evidence="1">Belongs to the short-chain fatty acyl-CoA assimilation regulator (ScfR) family.</text>
</comment>
<feature type="region of interest" description="Disordered" evidence="2">
    <location>
        <begin position="164"/>
        <end position="184"/>
    </location>
</feature>
<dbReference type="InterPro" id="IPR001387">
    <property type="entry name" value="Cro/C1-type_HTH"/>
</dbReference>
<evidence type="ECO:0000259" key="3">
    <source>
        <dbReference type="PROSITE" id="PS50943"/>
    </source>
</evidence>
<keyword evidence="5" id="KW-1185">Reference proteome</keyword>
<dbReference type="Proteomes" id="UP001611383">
    <property type="component" value="Chromosome"/>
</dbReference>
<dbReference type="InterPro" id="IPR010982">
    <property type="entry name" value="Lambda_DNA-bd_dom_sf"/>
</dbReference>
<dbReference type="InterPro" id="IPR010359">
    <property type="entry name" value="IrrE_HExxH"/>
</dbReference>
<evidence type="ECO:0000256" key="2">
    <source>
        <dbReference type="SAM" id="MobiDB-lite"/>
    </source>
</evidence>
<dbReference type="Gene3D" id="1.10.10.2910">
    <property type="match status" value="1"/>
</dbReference>
<dbReference type="PANTHER" id="PTHR43236:SF1">
    <property type="entry name" value="BLL7220 PROTEIN"/>
    <property type="match status" value="1"/>
</dbReference>
<dbReference type="Gene3D" id="1.10.260.40">
    <property type="entry name" value="lambda repressor-like DNA-binding domains"/>
    <property type="match status" value="1"/>
</dbReference>
<dbReference type="InterPro" id="IPR052345">
    <property type="entry name" value="Rad_response_metalloprotease"/>
</dbReference>
<accession>A0ABY9X680</accession>
<reference evidence="4 5" key="1">
    <citation type="submission" date="2019-08" db="EMBL/GenBank/DDBJ databases">
        <title>Archangium and Cystobacter genomes.</title>
        <authorList>
            <person name="Chen I.-C.K."/>
            <person name="Wielgoss S."/>
        </authorList>
    </citation>
    <scope>NUCLEOTIDE SEQUENCE [LARGE SCALE GENOMIC DNA]</scope>
    <source>
        <strain evidence="4 5">Cbm 6</strain>
    </source>
</reference>
<dbReference type="SUPFAM" id="SSF47413">
    <property type="entry name" value="lambda repressor-like DNA-binding domains"/>
    <property type="match status" value="1"/>
</dbReference>
<protein>
    <submittedName>
        <fullName evidence="4">ImmA/IrrE family metallo-endopeptidase</fullName>
    </submittedName>
</protein>
<dbReference type="Pfam" id="PF06114">
    <property type="entry name" value="Peptidase_M78"/>
    <property type="match status" value="1"/>
</dbReference>
<organism evidence="4 5">
    <name type="scientific">Archangium minus</name>
    <dbReference type="NCBI Taxonomy" id="83450"/>
    <lineage>
        <taxon>Bacteria</taxon>
        <taxon>Pseudomonadati</taxon>
        <taxon>Myxococcota</taxon>
        <taxon>Myxococcia</taxon>
        <taxon>Myxococcales</taxon>
        <taxon>Cystobacterineae</taxon>
        <taxon>Archangiaceae</taxon>
        <taxon>Archangium</taxon>
    </lineage>
</organism>
<feature type="domain" description="HTH cro/C1-type" evidence="3">
    <location>
        <begin position="58"/>
        <end position="113"/>
    </location>
</feature>
<proteinExistence type="inferred from homology"/>